<comment type="caution">
    <text evidence="2">The sequence shown here is derived from an EMBL/GenBank/DDBJ whole genome shotgun (WGS) entry which is preliminary data.</text>
</comment>
<evidence type="ECO:0000313" key="3">
    <source>
        <dbReference type="Proteomes" id="UP001138757"/>
    </source>
</evidence>
<dbReference type="InterPro" id="IPR029058">
    <property type="entry name" value="AB_hydrolase_fold"/>
</dbReference>
<dbReference type="Gene3D" id="3.40.50.1820">
    <property type="entry name" value="alpha/beta hydrolase"/>
    <property type="match status" value="1"/>
</dbReference>
<dbReference type="AlphaFoldDB" id="A0A9X1DD82"/>
<dbReference type="RefSeq" id="WP_214624006.1">
    <property type="nucleotide sequence ID" value="NZ_JAHGAW010000007.1"/>
</dbReference>
<gene>
    <name evidence="2" type="ORF">KK488_12490</name>
</gene>
<sequence>MSTVTVDYIPGHDGVRIAVHRLGAGRPVVMLHGLSSSAQVNWIPYGTAQAVADAGFEAIMIDQRVHGLSEVPQAADAYPPDVMALDMEIVIPALGLGAFDLVGYSMGSRLAVKLIGRGLAPEKLILGGMGLEGLTNWKARRDHFLALLDRFDTAKAGDADFVSISFMRSRKVDPVALSRLLLSMTDIAPEVLDRITMPTLVLCGADDSDNGSADALVQALPNARRGTIPGNHMSAVTMPSFGAAIVDYLLA</sequence>
<feature type="domain" description="AB hydrolase-1" evidence="1">
    <location>
        <begin position="27"/>
        <end position="121"/>
    </location>
</feature>
<dbReference type="InterPro" id="IPR000073">
    <property type="entry name" value="AB_hydrolase_1"/>
</dbReference>
<dbReference type="EMBL" id="JAHGAW010000007">
    <property type="protein sequence ID" value="MBT2187764.1"/>
    <property type="molecule type" value="Genomic_DNA"/>
</dbReference>
<protein>
    <submittedName>
        <fullName evidence="2">Alpha/beta hydrolase</fullName>
    </submittedName>
</protein>
<dbReference type="GO" id="GO:0016787">
    <property type="term" value="F:hydrolase activity"/>
    <property type="evidence" value="ECO:0007669"/>
    <property type="project" value="UniProtKB-KW"/>
</dbReference>
<dbReference type="SUPFAM" id="SSF53474">
    <property type="entry name" value="alpha/beta-Hydrolases"/>
    <property type="match status" value="1"/>
</dbReference>
<dbReference type="Proteomes" id="UP001138757">
    <property type="component" value="Unassembled WGS sequence"/>
</dbReference>
<evidence type="ECO:0000259" key="1">
    <source>
        <dbReference type="Pfam" id="PF00561"/>
    </source>
</evidence>
<reference evidence="2" key="1">
    <citation type="submission" date="2021-05" db="EMBL/GenBank/DDBJ databases">
        <title>Genome of Sphingobium sp. strain.</title>
        <authorList>
            <person name="Fan R."/>
        </authorList>
    </citation>
    <scope>NUCLEOTIDE SEQUENCE</scope>
    <source>
        <strain evidence="2">H33</strain>
    </source>
</reference>
<dbReference type="PANTHER" id="PTHR43194">
    <property type="entry name" value="HYDROLASE ALPHA/BETA FOLD FAMILY"/>
    <property type="match status" value="1"/>
</dbReference>
<dbReference type="PANTHER" id="PTHR43194:SF2">
    <property type="entry name" value="PEROXISOMAL MEMBRANE PROTEIN LPX1"/>
    <property type="match status" value="1"/>
</dbReference>
<dbReference type="Pfam" id="PF00561">
    <property type="entry name" value="Abhydrolase_1"/>
    <property type="match status" value="1"/>
</dbReference>
<evidence type="ECO:0000313" key="2">
    <source>
        <dbReference type="EMBL" id="MBT2187764.1"/>
    </source>
</evidence>
<keyword evidence="3" id="KW-1185">Reference proteome</keyword>
<keyword evidence="2" id="KW-0378">Hydrolase</keyword>
<name>A0A9X1DD82_9SPHN</name>
<dbReference type="InterPro" id="IPR050228">
    <property type="entry name" value="Carboxylesterase_BioH"/>
</dbReference>
<proteinExistence type="predicted"/>
<accession>A0A9X1DD82</accession>
<organism evidence="2 3">
    <name type="scientific">Sphingobium nicotianae</name>
    <dbReference type="NCBI Taxonomy" id="2782607"/>
    <lineage>
        <taxon>Bacteria</taxon>
        <taxon>Pseudomonadati</taxon>
        <taxon>Pseudomonadota</taxon>
        <taxon>Alphaproteobacteria</taxon>
        <taxon>Sphingomonadales</taxon>
        <taxon>Sphingomonadaceae</taxon>
        <taxon>Sphingobium</taxon>
    </lineage>
</organism>